<proteinExistence type="predicted"/>
<protein>
    <submittedName>
        <fullName evidence="2">Uncharacterized protein</fullName>
    </submittedName>
</protein>
<dbReference type="Proteomes" id="UP000772618">
    <property type="component" value="Unassembled WGS sequence"/>
</dbReference>
<name>A0ABS5VNB7_9BACT</name>
<sequence length="186" mass="21759">MKSVTAKQKTKADLKREQIEKDKKRAAELVQVIADLEHEQSNINLQYRDKLSPYKDEYEKNIAPIEKLFEGKLEPVQASLDAAQKELLEIGQRNRNTMFDVKGHWELDNGYYLHVKTETKVVTTPEFDLVKFMKKFAQYVDVKFKIAPLKKLFTNGDERKKSKIDTYGIDLKNEETIVLKHKVEEI</sequence>
<reference evidence="2 3" key="1">
    <citation type="submission" date="2021-05" db="EMBL/GenBank/DDBJ databases">
        <title>A Polyphasic approach of four new species of the genus Ohtaekwangia: Ohtaekwangia histidinii sp. nov., Ohtaekwangia cretensis sp. nov., Ohtaekwangia indiensis sp. nov., Ohtaekwangia reichenbachii sp. nov. from diverse environment.</title>
        <authorList>
            <person name="Octaviana S."/>
        </authorList>
    </citation>
    <scope>NUCLEOTIDE SEQUENCE [LARGE SCALE GENOMIC DNA]</scope>
    <source>
        <strain evidence="2 3">PWU20</strain>
    </source>
</reference>
<organism evidence="2 3">
    <name type="scientific">Chryseosolibacter indicus</name>
    <dbReference type="NCBI Taxonomy" id="2782351"/>
    <lineage>
        <taxon>Bacteria</taxon>
        <taxon>Pseudomonadati</taxon>
        <taxon>Bacteroidota</taxon>
        <taxon>Cytophagia</taxon>
        <taxon>Cytophagales</taxon>
        <taxon>Chryseotaleaceae</taxon>
        <taxon>Chryseosolibacter</taxon>
    </lineage>
</organism>
<dbReference type="EMBL" id="JAHESD010000010">
    <property type="protein sequence ID" value="MBT1702928.1"/>
    <property type="molecule type" value="Genomic_DNA"/>
</dbReference>
<feature type="coiled-coil region" evidence="1">
    <location>
        <begin position="7"/>
        <end position="39"/>
    </location>
</feature>
<comment type="caution">
    <text evidence="2">The sequence shown here is derived from an EMBL/GenBank/DDBJ whole genome shotgun (WGS) entry which is preliminary data.</text>
</comment>
<gene>
    <name evidence="2" type="ORF">KK060_06535</name>
</gene>
<dbReference type="RefSeq" id="WP_254152898.1">
    <property type="nucleotide sequence ID" value="NZ_JAHESD010000010.1"/>
</dbReference>
<accession>A0ABS5VNB7</accession>
<evidence type="ECO:0000256" key="1">
    <source>
        <dbReference type="SAM" id="Coils"/>
    </source>
</evidence>
<keyword evidence="1" id="KW-0175">Coiled coil</keyword>
<evidence type="ECO:0000313" key="3">
    <source>
        <dbReference type="Proteomes" id="UP000772618"/>
    </source>
</evidence>
<evidence type="ECO:0000313" key="2">
    <source>
        <dbReference type="EMBL" id="MBT1702928.1"/>
    </source>
</evidence>
<keyword evidence="3" id="KW-1185">Reference proteome</keyword>
<dbReference type="SUPFAM" id="SSF161266">
    <property type="entry name" value="Gam-like"/>
    <property type="match status" value="1"/>
</dbReference>